<dbReference type="AlphaFoldDB" id="D5QBV7"/>
<evidence type="ECO:0000313" key="1">
    <source>
        <dbReference type="EMBL" id="EFG85475.1"/>
    </source>
</evidence>
<dbReference type="EMBL" id="ADTV01000006">
    <property type="protein sequence ID" value="EFG85475.1"/>
    <property type="molecule type" value="Genomic_DNA"/>
</dbReference>
<protein>
    <submittedName>
        <fullName evidence="1">Uncharacterized protein</fullName>
    </submittedName>
</protein>
<comment type="caution">
    <text evidence="1">The sequence shown here is derived from an EMBL/GenBank/DDBJ whole genome shotgun (WGS) entry which is preliminary data.</text>
</comment>
<reference evidence="1 2" key="1">
    <citation type="journal article" date="2010" name="J. Bacteriol.">
        <title>Genome sequence of a cellulose-producing bacterium, Gluconacetobacter hansenii ATCC 23769.</title>
        <authorList>
            <person name="Iyer P.R."/>
            <person name="Geib S.M."/>
            <person name="Catchmark J."/>
            <person name="Kao T.H."/>
            <person name="Tien M."/>
        </authorList>
    </citation>
    <scope>NUCLEOTIDE SEQUENCE [LARGE SCALE GENOMIC DNA]</scope>
    <source>
        <strain evidence="1 2">ATCC 23769</strain>
    </source>
</reference>
<accession>D5QBV7</accession>
<dbReference type="Proteomes" id="UP000006468">
    <property type="component" value="Chromosome"/>
</dbReference>
<proteinExistence type="predicted"/>
<name>D5QBV7_NOVHA</name>
<evidence type="ECO:0000313" key="2">
    <source>
        <dbReference type="Proteomes" id="UP000006468"/>
    </source>
</evidence>
<sequence length="35" mass="3826">MFVVAVAVAVAELGAMQKMQAEPEAIQEDSERYLT</sequence>
<gene>
    <name evidence="1" type="ORF">GXY_03018</name>
</gene>
<dbReference type="HOGENOM" id="CLU_3365474_0_0_5"/>
<organism evidence="1 2">
    <name type="scientific">Novacetimonas hansenii ATCC 23769</name>
    <dbReference type="NCBI Taxonomy" id="714995"/>
    <lineage>
        <taxon>Bacteria</taxon>
        <taxon>Pseudomonadati</taxon>
        <taxon>Pseudomonadota</taxon>
        <taxon>Alphaproteobacteria</taxon>
        <taxon>Acetobacterales</taxon>
        <taxon>Acetobacteraceae</taxon>
        <taxon>Novacetimonas</taxon>
    </lineage>
</organism>